<protein>
    <submittedName>
        <fullName evidence="2">Protein phosphatase</fullName>
    </submittedName>
</protein>
<reference evidence="2 3" key="1">
    <citation type="submission" date="2019-03" db="EMBL/GenBank/DDBJ databases">
        <title>Genomic Encyclopedia of Archaeal and Bacterial Type Strains, Phase II (KMG-II): from individual species to whole genera.</title>
        <authorList>
            <person name="Goeker M."/>
        </authorList>
    </citation>
    <scope>NUCLEOTIDE SEQUENCE [LARGE SCALE GENOMIC DNA]</scope>
    <source>
        <strain evidence="2 3">DSM 15388</strain>
    </source>
</reference>
<dbReference type="AlphaFoldDB" id="A0A4R3ICB6"/>
<dbReference type="PANTHER" id="PTHR47992">
    <property type="entry name" value="PROTEIN PHOSPHATASE"/>
    <property type="match status" value="1"/>
</dbReference>
<sequence>MPHIDLKELAKLGEQLDATTSELCWESAAKSDVGKVRKVNEDAYICSQEQNLWAVADGMGGHSRGDYASQVVVESLLYFSKKGSLDKTIIEIDSCLKNAHQVCRNTFPSERVGSTVAALYVQSNYCFFLWAGDSRIYRLRDGLFEQLTCDHTLAQQKCARGELSPIMAAVHPSANILTRAIGVNQVLTIEIVYEKALAGDRYLICTDGLYNDLGRKEIETSLAQGSPKEACSHLITSAIANGGRDNTSVIVLDANAPD</sequence>
<dbReference type="InterPro" id="IPR015655">
    <property type="entry name" value="PP2C"/>
</dbReference>
<evidence type="ECO:0000313" key="2">
    <source>
        <dbReference type="EMBL" id="TCS43027.1"/>
    </source>
</evidence>
<dbReference type="SMART" id="SM00332">
    <property type="entry name" value="PP2Cc"/>
    <property type="match status" value="1"/>
</dbReference>
<proteinExistence type="predicted"/>
<dbReference type="EMBL" id="SLZR01000002">
    <property type="protein sequence ID" value="TCS43027.1"/>
    <property type="molecule type" value="Genomic_DNA"/>
</dbReference>
<gene>
    <name evidence="2" type="ORF">BCF53_10250</name>
</gene>
<dbReference type="SMART" id="SM00331">
    <property type="entry name" value="PP2C_SIG"/>
    <property type="match status" value="1"/>
</dbReference>
<name>A0A4R3ICB6_9GAMM</name>
<dbReference type="RefSeq" id="WP_132699589.1">
    <property type="nucleotide sequence ID" value="NZ_SLZR01000002.1"/>
</dbReference>
<dbReference type="InterPro" id="IPR001932">
    <property type="entry name" value="PPM-type_phosphatase-like_dom"/>
</dbReference>
<dbReference type="CDD" id="cd00143">
    <property type="entry name" value="PP2Cc"/>
    <property type="match status" value="1"/>
</dbReference>
<dbReference type="PROSITE" id="PS51746">
    <property type="entry name" value="PPM_2"/>
    <property type="match status" value="1"/>
</dbReference>
<dbReference type="Pfam" id="PF13672">
    <property type="entry name" value="PP2C_2"/>
    <property type="match status" value="1"/>
</dbReference>
<feature type="domain" description="PPM-type phosphatase" evidence="1">
    <location>
        <begin position="26"/>
        <end position="254"/>
    </location>
</feature>
<dbReference type="Proteomes" id="UP000295793">
    <property type="component" value="Unassembled WGS sequence"/>
</dbReference>
<dbReference type="SUPFAM" id="SSF81606">
    <property type="entry name" value="PP2C-like"/>
    <property type="match status" value="1"/>
</dbReference>
<dbReference type="OrthoDB" id="9801841at2"/>
<dbReference type="GO" id="GO:0004722">
    <property type="term" value="F:protein serine/threonine phosphatase activity"/>
    <property type="evidence" value="ECO:0007669"/>
    <property type="project" value="InterPro"/>
</dbReference>
<dbReference type="Gene3D" id="3.60.40.10">
    <property type="entry name" value="PPM-type phosphatase domain"/>
    <property type="match status" value="1"/>
</dbReference>
<accession>A0A4R3ICB6</accession>
<organism evidence="2 3">
    <name type="scientific">Reinekea marinisedimentorum</name>
    <dbReference type="NCBI Taxonomy" id="230495"/>
    <lineage>
        <taxon>Bacteria</taxon>
        <taxon>Pseudomonadati</taxon>
        <taxon>Pseudomonadota</taxon>
        <taxon>Gammaproteobacteria</taxon>
        <taxon>Oceanospirillales</taxon>
        <taxon>Saccharospirillaceae</taxon>
        <taxon>Reinekea</taxon>
    </lineage>
</organism>
<dbReference type="InterPro" id="IPR036457">
    <property type="entry name" value="PPM-type-like_dom_sf"/>
</dbReference>
<evidence type="ECO:0000313" key="3">
    <source>
        <dbReference type="Proteomes" id="UP000295793"/>
    </source>
</evidence>
<comment type="caution">
    <text evidence="2">The sequence shown here is derived from an EMBL/GenBank/DDBJ whole genome shotgun (WGS) entry which is preliminary data.</text>
</comment>
<evidence type="ECO:0000259" key="1">
    <source>
        <dbReference type="PROSITE" id="PS51746"/>
    </source>
</evidence>
<keyword evidence="3" id="KW-1185">Reference proteome</keyword>